<organism evidence="1 2">
    <name type="scientific">Fodinicola feengrottensis</name>
    <dbReference type="NCBI Taxonomy" id="435914"/>
    <lineage>
        <taxon>Bacteria</taxon>
        <taxon>Bacillati</taxon>
        <taxon>Actinomycetota</taxon>
        <taxon>Actinomycetes</taxon>
        <taxon>Mycobacteriales</taxon>
        <taxon>Fodinicola</taxon>
    </lineage>
</organism>
<sequence>MTDRLRVGIAGVGAIHEVPPVQSSRQVAGHGPIENAATVLFGTARGALGTVVISQGWAGRKNWPAGGLPEICDR</sequence>
<evidence type="ECO:0000313" key="1">
    <source>
        <dbReference type="EMBL" id="GAA1689816.1"/>
    </source>
</evidence>
<evidence type="ECO:0008006" key="3">
    <source>
        <dbReference type="Google" id="ProtNLM"/>
    </source>
</evidence>
<comment type="caution">
    <text evidence="1">The sequence shown here is derived from an EMBL/GenBank/DDBJ whole genome shotgun (WGS) entry which is preliminary data.</text>
</comment>
<keyword evidence="2" id="KW-1185">Reference proteome</keyword>
<evidence type="ECO:0000313" key="2">
    <source>
        <dbReference type="Proteomes" id="UP001500618"/>
    </source>
</evidence>
<proteinExistence type="predicted"/>
<dbReference type="RefSeq" id="WP_163569982.1">
    <property type="nucleotide sequence ID" value="NZ_BAAANY010000017.1"/>
</dbReference>
<reference evidence="1 2" key="1">
    <citation type="journal article" date="2019" name="Int. J. Syst. Evol. Microbiol.">
        <title>The Global Catalogue of Microorganisms (GCM) 10K type strain sequencing project: providing services to taxonomists for standard genome sequencing and annotation.</title>
        <authorList>
            <consortium name="The Broad Institute Genomics Platform"/>
            <consortium name="The Broad Institute Genome Sequencing Center for Infectious Disease"/>
            <person name="Wu L."/>
            <person name="Ma J."/>
        </authorList>
    </citation>
    <scope>NUCLEOTIDE SEQUENCE [LARGE SCALE GENOMIC DNA]</scope>
    <source>
        <strain evidence="1 2">JCM 14718</strain>
    </source>
</reference>
<accession>A0ABN2HLH5</accession>
<gene>
    <name evidence="1" type="ORF">GCM10009765_43930</name>
</gene>
<protein>
    <recommendedName>
        <fullName evidence="3">Ribokinase</fullName>
    </recommendedName>
</protein>
<dbReference type="EMBL" id="BAAANY010000017">
    <property type="protein sequence ID" value="GAA1689816.1"/>
    <property type="molecule type" value="Genomic_DNA"/>
</dbReference>
<name>A0ABN2HLH5_9ACTN</name>
<dbReference type="Proteomes" id="UP001500618">
    <property type="component" value="Unassembled WGS sequence"/>
</dbReference>